<feature type="region of interest" description="Disordered" evidence="11">
    <location>
        <begin position="117"/>
        <end position="137"/>
    </location>
</feature>
<evidence type="ECO:0000313" key="12">
    <source>
        <dbReference type="EMBL" id="PTL60581.1"/>
    </source>
</evidence>
<dbReference type="InterPro" id="IPR024932">
    <property type="entry name" value="ApbE"/>
</dbReference>
<dbReference type="EC" id="2.7.1.180" evidence="2"/>
<evidence type="ECO:0000256" key="8">
    <source>
        <dbReference type="ARBA" id="ARBA00022842"/>
    </source>
</evidence>
<comment type="cofactor">
    <cofactor evidence="1">
        <name>Mg(2+)</name>
        <dbReference type="ChEBI" id="CHEBI:18420"/>
    </cofactor>
</comment>
<dbReference type="SUPFAM" id="SSF143631">
    <property type="entry name" value="ApbE-like"/>
    <property type="match status" value="1"/>
</dbReference>
<reference evidence="12 13" key="1">
    <citation type="submission" date="2018-03" db="EMBL/GenBank/DDBJ databases">
        <title>Aquarubrobacter algicola gen. nov., sp. nov., a novel actinobacterium isolated from shallow eutrophic lake during the end of cyanobacterial harmful algal blooms.</title>
        <authorList>
            <person name="Chun S.J."/>
        </authorList>
    </citation>
    <scope>NUCLEOTIDE SEQUENCE [LARGE SCALE GENOMIC DNA]</scope>
    <source>
        <strain evidence="12 13">Seoho-28</strain>
    </source>
</reference>
<dbReference type="RefSeq" id="WP_107569346.1">
    <property type="nucleotide sequence ID" value="NZ_PYYB01000001.1"/>
</dbReference>
<protein>
    <recommendedName>
        <fullName evidence="3">FAD:protein FMN transferase</fullName>
        <ecNumber evidence="2">2.7.1.180</ecNumber>
    </recommendedName>
    <alternativeName>
        <fullName evidence="9">Flavin transferase</fullName>
    </alternativeName>
</protein>
<proteinExistence type="predicted"/>
<sequence length="307" mass="32313">MSDVWESLTVPTMGTRLTLVGGAQDRPRAGVAARLRAVADELDLLAARWTRFDPASDLERLNDDPRDTVPVHPLLGRAIAAALWCRERSGGLVDPTLGAQLVAAGYDRSFAQLHAADGRDATTSPRAGGPRPDRPHVTVTADHRAVTRPPGVRIDLGGTAKGLAADLAARRLRDLDRYAVDLGGDVRVGGTRRDLPQQVLVAGPEPDAPAIARLTIDRGAVATSTIVRRAWRAADGTVAHHLLDPRSGAPADTGVVQATAQARTALEAELLAKQALLEGPIAGAALLRARRGGVLVLSDRTVLEIPA</sequence>
<organism evidence="12 13">
    <name type="scientific">Paraconexibacter algicola</name>
    <dbReference type="NCBI Taxonomy" id="2133960"/>
    <lineage>
        <taxon>Bacteria</taxon>
        <taxon>Bacillati</taxon>
        <taxon>Actinomycetota</taxon>
        <taxon>Thermoleophilia</taxon>
        <taxon>Solirubrobacterales</taxon>
        <taxon>Paraconexibacteraceae</taxon>
        <taxon>Paraconexibacter</taxon>
    </lineage>
</organism>
<dbReference type="OrthoDB" id="9778595at2"/>
<evidence type="ECO:0000256" key="11">
    <source>
        <dbReference type="SAM" id="MobiDB-lite"/>
    </source>
</evidence>
<accession>A0A2T4UMZ7</accession>
<evidence type="ECO:0000256" key="4">
    <source>
        <dbReference type="ARBA" id="ARBA00022630"/>
    </source>
</evidence>
<dbReference type="EMBL" id="PYYB01000001">
    <property type="protein sequence ID" value="PTL60581.1"/>
    <property type="molecule type" value="Genomic_DNA"/>
</dbReference>
<keyword evidence="7" id="KW-0274">FAD</keyword>
<name>A0A2T4UMZ7_9ACTN</name>
<evidence type="ECO:0000256" key="1">
    <source>
        <dbReference type="ARBA" id="ARBA00001946"/>
    </source>
</evidence>
<keyword evidence="4" id="KW-0285">Flavoprotein</keyword>
<keyword evidence="6" id="KW-0479">Metal-binding</keyword>
<evidence type="ECO:0000256" key="9">
    <source>
        <dbReference type="ARBA" id="ARBA00031306"/>
    </source>
</evidence>
<evidence type="ECO:0000256" key="3">
    <source>
        <dbReference type="ARBA" id="ARBA00016337"/>
    </source>
</evidence>
<evidence type="ECO:0000256" key="7">
    <source>
        <dbReference type="ARBA" id="ARBA00022827"/>
    </source>
</evidence>
<dbReference type="AlphaFoldDB" id="A0A2T4UMZ7"/>
<dbReference type="PANTHER" id="PTHR30040:SF2">
    <property type="entry name" value="FAD:PROTEIN FMN TRANSFERASE"/>
    <property type="match status" value="1"/>
</dbReference>
<dbReference type="GO" id="GO:0016740">
    <property type="term" value="F:transferase activity"/>
    <property type="evidence" value="ECO:0007669"/>
    <property type="project" value="UniProtKB-KW"/>
</dbReference>
<gene>
    <name evidence="12" type="ORF">C7Y72_13510</name>
</gene>
<comment type="caution">
    <text evidence="12">The sequence shown here is derived from an EMBL/GenBank/DDBJ whole genome shotgun (WGS) entry which is preliminary data.</text>
</comment>
<evidence type="ECO:0000256" key="6">
    <source>
        <dbReference type="ARBA" id="ARBA00022723"/>
    </source>
</evidence>
<keyword evidence="13" id="KW-1185">Reference proteome</keyword>
<evidence type="ECO:0000313" key="13">
    <source>
        <dbReference type="Proteomes" id="UP000240739"/>
    </source>
</evidence>
<keyword evidence="8" id="KW-0460">Magnesium</keyword>
<evidence type="ECO:0000256" key="5">
    <source>
        <dbReference type="ARBA" id="ARBA00022679"/>
    </source>
</evidence>
<evidence type="ECO:0000256" key="2">
    <source>
        <dbReference type="ARBA" id="ARBA00011955"/>
    </source>
</evidence>
<dbReference type="InterPro" id="IPR003374">
    <property type="entry name" value="ApbE-like_sf"/>
</dbReference>
<dbReference type="GO" id="GO:0046872">
    <property type="term" value="F:metal ion binding"/>
    <property type="evidence" value="ECO:0007669"/>
    <property type="project" value="UniProtKB-KW"/>
</dbReference>
<dbReference type="PANTHER" id="PTHR30040">
    <property type="entry name" value="THIAMINE BIOSYNTHESIS LIPOPROTEIN APBE"/>
    <property type="match status" value="1"/>
</dbReference>
<dbReference type="Proteomes" id="UP000240739">
    <property type="component" value="Unassembled WGS sequence"/>
</dbReference>
<evidence type="ECO:0000256" key="10">
    <source>
        <dbReference type="ARBA" id="ARBA00048540"/>
    </source>
</evidence>
<keyword evidence="5 12" id="KW-0808">Transferase</keyword>
<dbReference type="Gene3D" id="3.10.520.10">
    <property type="entry name" value="ApbE-like domains"/>
    <property type="match status" value="1"/>
</dbReference>
<comment type="catalytic activity">
    <reaction evidence="10">
        <text>L-threonyl-[protein] + FAD = FMN-L-threonyl-[protein] + AMP + H(+)</text>
        <dbReference type="Rhea" id="RHEA:36847"/>
        <dbReference type="Rhea" id="RHEA-COMP:11060"/>
        <dbReference type="Rhea" id="RHEA-COMP:11061"/>
        <dbReference type="ChEBI" id="CHEBI:15378"/>
        <dbReference type="ChEBI" id="CHEBI:30013"/>
        <dbReference type="ChEBI" id="CHEBI:57692"/>
        <dbReference type="ChEBI" id="CHEBI:74257"/>
        <dbReference type="ChEBI" id="CHEBI:456215"/>
        <dbReference type="EC" id="2.7.1.180"/>
    </reaction>
</comment>
<dbReference type="Pfam" id="PF02424">
    <property type="entry name" value="ApbE"/>
    <property type="match status" value="1"/>
</dbReference>